<gene>
    <name evidence="3" type="ORF">WDJ61_16850</name>
</gene>
<evidence type="ECO:0000313" key="3">
    <source>
        <dbReference type="EMBL" id="WXB92873.1"/>
    </source>
</evidence>
<sequence length="533" mass="61536">MGKAVLQRLLIKDVINRPLFQEATVIATEKALQRSVTWVHIMEVTYVGQLINGNELILSTGIGWQEDEQTCLSFLQQLIDKDAAGLVIELVNYTKTLPESVIQLAKKHDFPLILFIKEVRYIDITQDLHSIFIHEHHQMVKKLEQLSEKLNASLLSGKGLQDLLTVFHRFTGLEFMFFPKQGEPLFVPPCSKTQKDALVAKWTTAPQQLIDAYPADHVRKIDFLGQTFGYLFVRSKKETGLTDFETLSLDRGVTATAQEMMKSMYYEEQRRRQENNWVRKWIKGHLTEKDIKSNVKQAIGVSHPSKLLVALCEMDMPNYSETKFFSHLMIARSLFENSGFKLVASRIHHQTIFLLFPAESLIQLEDIHKEIIKIFNQLEHIPEFGLETYGMGQLVYQLTDADKSYKSARTVLHVQNRVGKLPLPAFEHLHSYQLIVSMEESGILEDYIHQYLGRLIDMDDKRRGPLLRTLKYYLMNNGKKKETAEALYIVRQTLYHRLEKIEEAIGEIFATQEKRIALELALIGYEYLYGGLS</sequence>
<evidence type="ECO:0000259" key="2">
    <source>
        <dbReference type="Pfam" id="PF13556"/>
    </source>
</evidence>
<proteinExistence type="predicted"/>
<feature type="domain" description="Purine catabolism PurC-like" evidence="1">
    <location>
        <begin position="13"/>
        <end position="130"/>
    </location>
</feature>
<evidence type="ECO:0000313" key="4">
    <source>
        <dbReference type="Proteomes" id="UP001387364"/>
    </source>
</evidence>
<name>A0ABZ2N571_9BACI</name>
<dbReference type="Pfam" id="PF07905">
    <property type="entry name" value="PucR"/>
    <property type="match status" value="1"/>
</dbReference>
<protein>
    <submittedName>
        <fullName evidence="3">PucR family transcriptional regulator ligand-binding domain-containing protein</fullName>
    </submittedName>
</protein>
<dbReference type="InterPro" id="IPR025736">
    <property type="entry name" value="PucR_C-HTH_dom"/>
</dbReference>
<dbReference type="Proteomes" id="UP001387364">
    <property type="component" value="Chromosome"/>
</dbReference>
<organism evidence="3 4">
    <name type="scientific">Bacillus kandeliae</name>
    <dbReference type="NCBI Taxonomy" id="3129297"/>
    <lineage>
        <taxon>Bacteria</taxon>
        <taxon>Bacillati</taxon>
        <taxon>Bacillota</taxon>
        <taxon>Bacilli</taxon>
        <taxon>Bacillales</taxon>
        <taxon>Bacillaceae</taxon>
        <taxon>Bacillus</taxon>
    </lineage>
</organism>
<dbReference type="PANTHER" id="PTHR33744:SF1">
    <property type="entry name" value="DNA-BINDING TRANSCRIPTIONAL ACTIVATOR ADER"/>
    <property type="match status" value="1"/>
</dbReference>
<dbReference type="PANTHER" id="PTHR33744">
    <property type="entry name" value="CARBOHYDRATE DIACID REGULATOR"/>
    <property type="match status" value="1"/>
</dbReference>
<accession>A0ABZ2N571</accession>
<reference evidence="3 4" key="1">
    <citation type="submission" date="2024-02" db="EMBL/GenBank/DDBJ databases">
        <title>Seven novel Bacillus-like species.</title>
        <authorList>
            <person name="Liu G."/>
        </authorList>
    </citation>
    <scope>NUCLEOTIDE SEQUENCE [LARGE SCALE GENOMIC DNA]</scope>
    <source>
        <strain evidence="3 4">FJAT-52991</strain>
    </source>
</reference>
<dbReference type="InterPro" id="IPR051448">
    <property type="entry name" value="CdaR-like_regulators"/>
</dbReference>
<dbReference type="EMBL" id="CP147404">
    <property type="protein sequence ID" value="WXB92873.1"/>
    <property type="molecule type" value="Genomic_DNA"/>
</dbReference>
<dbReference type="Gene3D" id="1.10.10.2840">
    <property type="entry name" value="PucR C-terminal helix-turn-helix domain"/>
    <property type="match status" value="1"/>
</dbReference>
<dbReference type="InterPro" id="IPR012914">
    <property type="entry name" value="PucR_dom"/>
</dbReference>
<dbReference type="Pfam" id="PF13556">
    <property type="entry name" value="HTH_30"/>
    <property type="match status" value="1"/>
</dbReference>
<dbReference type="RefSeq" id="WP_338751831.1">
    <property type="nucleotide sequence ID" value="NZ_CP147404.1"/>
</dbReference>
<evidence type="ECO:0000259" key="1">
    <source>
        <dbReference type="Pfam" id="PF07905"/>
    </source>
</evidence>
<dbReference type="InterPro" id="IPR042070">
    <property type="entry name" value="PucR_C-HTH_sf"/>
</dbReference>
<keyword evidence="4" id="KW-1185">Reference proteome</keyword>
<feature type="domain" description="PucR C-terminal helix-turn-helix" evidence="2">
    <location>
        <begin position="466"/>
        <end position="522"/>
    </location>
</feature>